<name>G7W0F6_PAETH</name>
<organism evidence="1 2">
    <name type="scientific">Paenibacillus terrae (strain HPL-003)</name>
    <dbReference type="NCBI Taxonomy" id="985665"/>
    <lineage>
        <taxon>Bacteria</taxon>
        <taxon>Bacillati</taxon>
        <taxon>Bacillota</taxon>
        <taxon>Bacilli</taxon>
        <taxon>Bacillales</taxon>
        <taxon>Paenibacillaceae</taxon>
        <taxon>Paenibacillus</taxon>
    </lineage>
</organism>
<dbReference type="HOGENOM" id="CLU_2992477_0_0_9"/>
<proteinExistence type="predicted"/>
<dbReference type="OrthoDB" id="9814966at2"/>
<reference evidence="1 2" key="3">
    <citation type="journal article" date="2012" name="J. Bacteriol.">
        <title>Genome Sequence of Paenibacillus terrae HPL-003, a Xylanase-Producing Bacterium Isolated from Soil Found in Forest Residue.</title>
        <authorList>
            <person name="Shin S.H."/>
            <person name="Kim S."/>
            <person name="Kim J.Y."/>
            <person name="Song H.Y."/>
            <person name="Cho S.J."/>
            <person name="Kim D.R."/>
            <person name="Lee K.I."/>
            <person name="Lim H.K."/>
            <person name="Park N.J."/>
            <person name="Hwang I.T."/>
            <person name="Yang K.S."/>
        </authorList>
    </citation>
    <scope>NUCLEOTIDE SEQUENCE [LARGE SCALE GENOMIC DNA]</scope>
    <source>
        <strain evidence="1 2">HPL-003</strain>
    </source>
</reference>
<dbReference type="AlphaFoldDB" id="G7W0F6"/>
<gene>
    <name evidence="1" type="ordered locus">HPL003_14130</name>
</gene>
<reference key="2">
    <citation type="submission" date="2011-11" db="EMBL/GenBank/DDBJ databases">
        <authorList>
            <person name="Shin S.H."/>
            <person name="Kim S."/>
            <person name="Kim J.Y."/>
        </authorList>
    </citation>
    <scope>NUCLEOTIDE SEQUENCE</scope>
    <source>
        <strain>HPL-003</strain>
    </source>
</reference>
<sequence length="57" mass="6399">MARGMVMVLGAYDSAARSRSYFVTVPTLNELAKRTPALSRDVNLTTHINDILDVWNF</sequence>
<protein>
    <submittedName>
        <fullName evidence="1">Uncharacterized protein</fullName>
    </submittedName>
</protein>
<reference evidence="2" key="1">
    <citation type="submission" date="2011-11" db="EMBL/GenBank/DDBJ databases">
        <title>Complete sequence of Paenibacillus terrae HPL-003.</title>
        <authorList>
            <person name="Shin S.H."/>
            <person name="Kim S."/>
            <person name="Kim J.Y."/>
        </authorList>
    </citation>
    <scope>NUCLEOTIDE SEQUENCE [LARGE SCALE GENOMIC DNA]</scope>
    <source>
        <strain evidence="2">HPL-003</strain>
    </source>
</reference>
<evidence type="ECO:0000313" key="2">
    <source>
        <dbReference type="Proteomes" id="UP000005876"/>
    </source>
</evidence>
<dbReference type="KEGG" id="pta:HPL003_14130"/>
<accession>G7W0F6</accession>
<evidence type="ECO:0000313" key="1">
    <source>
        <dbReference type="EMBL" id="AET59577.1"/>
    </source>
</evidence>
<dbReference type="Proteomes" id="UP000005876">
    <property type="component" value="Chromosome"/>
</dbReference>
<dbReference type="STRING" id="985665.HPL003_14130"/>
<dbReference type="EMBL" id="CP003107">
    <property type="protein sequence ID" value="AET59577.1"/>
    <property type="molecule type" value="Genomic_DNA"/>
</dbReference>
<dbReference type="RefSeq" id="WP_014280303.1">
    <property type="nucleotide sequence ID" value="NC_016641.1"/>
</dbReference>